<sequence>MVFWILAGLALYLMNVFGAGSFLMLRVGPTAYMGPRDSLPEPGKFHARALKSAKNFSESLPVFVVLGLLALILGGVDLELAEQGAMLFVLARLAYIAAYVAGVPYIRSVIFTAGFVGLGMMAFAVI</sequence>
<evidence type="ECO:0000256" key="4">
    <source>
        <dbReference type="ARBA" id="ARBA00023136"/>
    </source>
</evidence>
<keyword evidence="4 5" id="KW-0472">Membrane</keyword>
<evidence type="ECO:0000256" key="3">
    <source>
        <dbReference type="ARBA" id="ARBA00022989"/>
    </source>
</evidence>
<feature type="transmembrane region" description="Helical" evidence="5">
    <location>
        <begin position="108"/>
        <end position="125"/>
    </location>
</feature>
<dbReference type="RefSeq" id="WP_338549112.1">
    <property type="nucleotide sequence ID" value="NZ_CP146069.1"/>
</dbReference>
<dbReference type="PANTHER" id="PTHR35371:SF1">
    <property type="entry name" value="BLR7753 PROTEIN"/>
    <property type="match status" value="1"/>
</dbReference>
<accession>A0ABZ2HLR0</accession>
<feature type="transmembrane region" description="Helical" evidence="5">
    <location>
        <begin position="60"/>
        <end position="78"/>
    </location>
</feature>
<evidence type="ECO:0000313" key="6">
    <source>
        <dbReference type="EMBL" id="WWR46245.1"/>
    </source>
</evidence>
<dbReference type="Gene3D" id="1.20.120.550">
    <property type="entry name" value="Membrane associated eicosanoid/glutathione metabolism-like domain"/>
    <property type="match status" value="1"/>
</dbReference>
<dbReference type="InterPro" id="IPR001129">
    <property type="entry name" value="Membr-assoc_MAPEG"/>
</dbReference>
<evidence type="ECO:0000256" key="5">
    <source>
        <dbReference type="SAM" id="Phobius"/>
    </source>
</evidence>
<organism evidence="6 7">
    <name type="scientific">Roseovarius phycicola</name>
    <dbReference type="NCBI Taxonomy" id="3080976"/>
    <lineage>
        <taxon>Bacteria</taxon>
        <taxon>Pseudomonadati</taxon>
        <taxon>Pseudomonadota</taxon>
        <taxon>Alphaproteobacteria</taxon>
        <taxon>Rhodobacterales</taxon>
        <taxon>Roseobacteraceae</taxon>
        <taxon>Roseovarius</taxon>
    </lineage>
</organism>
<name>A0ABZ2HLR0_9RHOB</name>
<dbReference type="Proteomes" id="UP001364156">
    <property type="component" value="Chromosome"/>
</dbReference>
<dbReference type="InterPro" id="IPR023352">
    <property type="entry name" value="MAPEG-like_dom_sf"/>
</dbReference>
<comment type="subcellular location">
    <subcellularLocation>
        <location evidence="1">Membrane</location>
    </subcellularLocation>
</comment>
<reference evidence="6 7" key="1">
    <citation type="submission" date="2023-10" db="EMBL/GenBank/DDBJ databases">
        <title>Roseovarius strain S88 nov., isolated from a marine algae.</title>
        <authorList>
            <person name="Lee M.W."/>
            <person name="Lee J.K."/>
            <person name="Kim J.M."/>
            <person name="Choi D.G."/>
            <person name="Baek J.H."/>
            <person name="Bayburt H."/>
            <person name="Jung J.J."/>
            <person name="Han D.M."/>
            <person name="Jeon C.O."/>
        </authorList>
    </citation>
    <scope>NUCLEOTIDE SEQUENCE [LARGE SCALE GENOMIC DNA]</scope>
    <source>
        <strain evidence="6 7">S88</strain>
    </source>
</reference>
<gene>
    <name evidence="6" type="ORF">RZ517_15960</name>
</gene>
<dbReference type="Pfam" id="PF01124">
    <property type="entry name" value="MAPEG"/>
    <property type="match status" value="1"/>
</dbReference>
<evidence type="ECO:0000313" key="7">
    <source>
        <dbReference type="Proteomes" id="UP001364156"/>
    </source>
</evidence>
<protein>
    <submittedName>
        <fullName evidence="6">MAPEG family protein</fullName>
    </submittedName>
</protein>
<proteinExistence type="predicted"/>
<evidence type="ECO:0000256" key="1">
    <source>
        <dbReference type="ARBA" id="ARBA00004370"/>
    </source>
</evidence>
<keyword evidence="3 5" id="KW-1133">Transmembrane helix</keyword>
<dbReference type="SUPFAM" id="SSF161084">
    <property type="entry name" value="MAPEG domain-like"/>
    <property type="match status" value="1"/>
</dbReference>
<dbReference type="PANTHER" id="PTHR35371">
    <property type="entry name" value="INNER MEMBRANE PROTEIN"/>
    <property type="match status" value="1"/>
</dbReference>
<dbReference type="EMBL" id="CP146069">
    <property type="protein sequence ID" value="WWR46245.1"/>
    <property type="molecule type" value="Genomic_DNA"/>
</dbReference>
<keyword evidence="7" id="KW-1185">Reference proteome</keyword>
<keyword evidence="2 5" id="KW-0812">Transmembrane</keyword>
<evidence type="ECO:0000256" key="2">
    <source>
        <dbReference type="ARBA" id="ARBA00022692"/>
    </source>
</evidence>